<dbReference type="PANTHER" id="PTHR46693:SF1">
    <property type="entry name" value="ADP-RIBOSYLATION FACTOR-LIKE PROTEIN 15"/>
    <property type="match status" value="1"/>
</dbReference>
<feature type="binding site" evidence="3">
    <location>
        <begin position="79"/>
        <end position="86"/>
    </location>
    <ligand>
        <name>GTP</name>
        <dbReference type="ChEBI" id="CHEBI:37565"/>
    </ligand>
</feature>
<dbReference type="InterPro" id="IPR042292">
    <property type="entry name" value="ARL15"/>
</dbReference>
<dbReference type="InterPro" id="IPR006689">
    <property type="entry name" value="Small_GTPase_ARF/SAR"/>
</dbReference>
<dbReference type="Pfam" id="PF00025">
    <property type="entry name" value="Arf"/>
    <property type="match status" value="1"/>
</dbReference>
<keyword evidence="4" id="KW-0460">Magnesium</keyword>
<evidence type="ECO:0000256" key="3">
    <source>
        <dbReference type="PIRSR" id="PIRSR606689-1"/>
    </source>
</evidence>
<dbReference type="Proteomes" id="UP001066276">
    <property type="component" value="Chromosome 1_2"/>
</dbReference>
<sequence>MPRVPVPVEQKHVLHVCRTGRFALSSLAQAIRAACVRSANYLLTDSISTRLEMFFQCFRALCCKGPPPPRPEYDVVCIGLTGAGKSSLLSQLCSESADNIVPTTGFSIKAVPFQNAILNVKELGERAKNGTTIARFWEETKCASCSTIAGLDVLLIHRYICAQIITVNKYWTSKI</sequence>
<keyword evidence="4" id="KW-0479">Metal-binding</keyword>
<evidence type="ECO:0000256" key="1">
    <source>
        <dbReference type="ARBA" id="ARBA00022741"/>
    </source>
</evidence>
<evidence type="ECO:0000256" key="4">
    <source>
        <dbReference type="PIRSR" id="PIRSR606689-2"/>
    </source>
</evidence>
<dbReference type="GO" id="GO:0003924">
    <property type="term" value="F:GTPase activity"/>
    <property type="evidence" value="ECO:0007669"/>
    <property type="project" value="InterPro"/>
</dbReference>
<dbReference type="GO" id="GO:0005525">
    <property type="term" value="F:GTP binding"/>
    <property type="evidence" value="ECO:0007669"/>
    <property type="project" value="UniProtKB-KW"/>
</dbReference>
<keyword evidence="1 3" id="KW-0547">Nucleotide-binding</keyword>
<dbReference type="AlphaFoldDB" id="A0AAV7WBL8"/>
<dbReference type="EMBL" id="JANPWB010000002">
    <property type="protein sequence ID" value="KAJ1210002.1"/>
    <property type="molecule type" value="Genomic_DNA"/>
</dbReference>
<evidence type="ECO:0008006" key="7">
    <source>
        <dbReference type="Google" id="ProtNLM"/>
    </source>
</evidence>
<dbReference type="PANTHER" id="PTHR46693">
    <property type="entry name" value="ADP-RIBOSYLATION FACTOR-LIKE PROTEIN 15"/>
    <property type="match status" value="1"/>
</dbReference>
<dbReference type="Gene3D" id="3.40.50.300">
    <property type="entry name" value="P-loop containing nucleotide triphosphate hydrolases"/>
    <property type="match status" value="1"/>
</dbReference>
<protein>
    <recommendedName>
        <fullName evidence="7">G domain-containing protein</fullName>
    </recommendedName>
</protein>
<gene>
    <name evidence="5" type="ORF">NDU88_005371</name>
</gene>
<feature type="binding site" evidence="4">
    <location>
        <position position="86"/>
    </location>
    <ligand>
        <name>Mg(2+)</name>
        <dbReference type="ChEBI" id="CHEBI:18420"/>
    </ligand>
</feature>
<organism evidence="5 6">
    <name type="scientific">Pleurodeles waltl</name>
    <name type="common">Iberian ribbed newt</name>
    <dbReference type="NCBI Taxonomy" id="8319"/>
    <lineage>
        <taxon>Eukaryota</taxon>
        <taxon>Metazoa</taxon>
        <taxon>Chordata</taxon>
        <taxon>Craniata</taxon>
        <taxon>Vertebrata</taxon>
        <taxon>Euteleostomi</taxon>
        <taxon>Amphibia</taxon>
        <taxon>Batrachia</taxon>
        <taxon>Caudata</taxon>
        <taxon>Salamandroidea</taxon>
        <taxon>Salamandridae</taxon>
        <taxon>Pleurodelinae</taxon>
        <taxon>Pleurodeles</taxon>
    </lineage>
</organism>
<keyword evidence="2 3" id="KW-0342">GTP-binding</keyword>
<evidence type="ECO:0000313" key="5">
    <source>
        <dbReference type="EMBL" id="KAJ1210002.1"/>
    </source>
</evidence>
<evidence type="ECO:0000256" key="2">
    <source>
        <dbReference type="ARBA" id="ARBA00023134"/>
    </source>
</evidence>
<reference evidence="5" key="1">
    <citation type="journal article" date="2022" name="bioRxiv">
        <title>Sequencing and chromosome-scale assembly of the giantPleurodeles waltlgenome.</title>
        <authorList>
            <person name="Brown T."/>
            <person name="Elewa A."/>
            <person name="Iarovenko S."/>
            <person name="Subramanian E."/>
            <person name="Araus A.J."/>
            <person name="Petzold A."/>
            <person name="Susuki M."/>
            <person name="Suzuki K.-i.T."/>
            <person name="Hayashi T."/>
            <person name="Toyoda A."/>
            <person name="Oliveira C."/>
            <person name="Osipova E."/>
            <person name="Leigh N.D."/>
            <person name="Simon A."/>
            <person name="Yun M.H."/>
        </authorList>
    </citation>
    <scope>NUCLEOTIDE SEQUENCE</scope>
    <source>
        <strain evidence="5">20211129_DDA</strain>
        <tissue evidence="5">Liver</tissue>
    </source>
</reference>
<proteinExistence type="predicted"/>
<accession>A0AAV7WBL8</accession>
<feature type="binding site" evidence="4">
    <location>
        <position position="103"/>
    </location>
    <ligand>
        <name>Mg(2+)</name>
        <dbReference type="ChEBI" id="CHEBI:18420"/>
    </ligand>
</feature>
<name>A0AAV7WBL8_PLEWA</name>
<comment type="caution">
    <text evidence="5">The sequence shown here is derived from an EMBL/GenBank/DDBJ whole genome shotgun (WGS) entry which is preliminary data.</text>
</comment>
<keyword evidence="6" id="KW-1185">Reference proteome</keyword>
<dbReference type="InterPro" id="IPR027417">
    <property type="entry name" value="P-loop_NTPase"/>
</dbReference>
<evidence type="ECO:0000313" key="6">
    <source>
        <dbReference type="Proteomes" id="UP001066276"/>
    </source>
</evidence>
<dbReference type="SUPFAM" id="SSF52540">
    <property type="entry name" value="P-loop containing nucleoside triphosphate hydrolases"/>
    <property type="match status" value="1"/>
</dbReference>
<dbReference type="GO" id="GO:0046872">
    <property type="term" value="F:metal ion binding"/>
    <property type="evidence" value="ECO:0007669"/>
    <property type="project" value="UniProtKB-KW"/>
</dbReference>